<evidence type="ECO:0000256" key="2">
    <source>
        <dbReference type="SAM" id="SignalP"/>
    </source>
</evidence>
<dbReference type="OrthoDB" id="13401at2"/>
<dbReference type="GO" id="GO:0005524">
    <property type="term" value="F:ATP binding"/>
    <property type="evidence" value="ECO:0007669"/>
    <property type="project" value="InterPro"/>
</dbReference>
<dbReference type="PROSITE" id="PS50990">
    <property type="entry name" value="PEPTIDASE_C39"/>
    <property type="match status" value="1"/>
</dbReference>
<reference evidence="4 5" key="1">
    <citation type="submission" date="2018-03" db="EMBL/GenBank/DDBJ databases">
        <title>The draft genome of Zobellella sp. 59N8.</title>
        <authorList>
            <person name="Liu L."/>
            <person name="Li L."/>
            <person name="Zhang X."/>
            <person name="Liang L."/>
            <person name="Wang T."/>
        </authorList>
    </citation>
    <scope>NUCLEOTIDE SEQUENCE [LARGE SCALE GENOMIC DNA]</scope>
    <source>
        <strain evidence="4 5">59N8</strain>
    </source>
</reference>
<keyword evidence="2" id="KW-0732">Signal</keyword>
<evidence type="ECO:0000259" key="3">
    <source>
        <dbReference type="PROSITE" id="PS50990"/>
    </source>
</evidence>
<dbReference type="AlphaFoldDB" id="A0A2P7QWP3"/>
<feature type="transmembrane region" description="Helical" evidence="1">
    <location>
        <begin position="120"/>
        <end position="143"/>
    </location>
</feature>
<keyword evidence="1" id="KW-1133">Transmembrane helix</keyword>
<evidence type="ECO:0000256" key="1">
    <source>
        <dbReference type="SAM" id="Phobius"/>
    </source>
</evidence>
<feature type="signal peptide" evidence="2">
    <location>
        <begin position="1"/>
        <end position="16"/>
    </location>
</feature>
<protein>
    <submittedName>
        <fullName evidence="4">Peptidase C39</fullName>
    </submittedName>
</protein>
<dbReference type="Pfam" id="PF03412">
    <property type="entry name" value="Peptidase_C39"/>
    <property type="match status" value="1"/>
</dbReference>
<dbReference type="GO" id="GO:0016020">
    <property type="term" value="C:membrane"/>
    <property type="evidence" value="ECO:0007669"/>
    <property type="project" value="InterPro"/>
</dbReference>
<keyword evidence="5" id="KW-1185">Reference proteome</keyword>
<dbReference type="Proteomes" id="UP000240243">
    <property type="component" value="Unassembled WGS sequence"/>
</dbReference>
<name>A0A2P7QWP3_9GAMM</name>
<keyword evidence="1" id="KW-0812">Transmembrane</keyword>
<dbReference type="GO" id="GO:0006508">
    <property type="term" value="P:proteolysis"/>
    <property type="evidence" value="ECO:0007669"/>
    <property type="project" value="InterPro"/>
</dbReference>
<comment type="caution">
    <text evidence="4">The sequence shown here is derived from an EMBL/GenBank/DDBJ whole genome shotgun (WGS) entry which is preliminary data.</text>
</comment>
<dbReference type="InterPro" id="IPR005074">
    <property type="entry name" value="Peptidase_C39"/>
</dbReference>
<proteinExistence type="predicted"/>
<organism evidence="4 5">
    <name type="scientific">Zobellella endophytica</name>
    <dbReference type="NCBI Taxonomy" id="2116700"/>
    <lineage>
        <taxon>Bacteria</taxon>
        <taxon>Pseudomonadati</taxon>
        <taxon>Pseudomonadota</taxon>
        <taxon>Gammaproteobacteria</taxon>
        <taxon>Aeromonadales</taxon>
        <taxon>Aeromonadaceae</taxon>
        <taxon>Zobellella</taxon>
    </lineage>
</organism>
<dbReference type="CDD" id="cd02423">
    <property type="entry name" value="Peptidase_C39G"/>
    <property type="match status" value="1"/>
</dbReference>
<feature type="chain" id="PRO_5015156418" evidence="2">
    <location>
        <begin position="17"/>
        <end position="226"/>
    </location>
</feature>
<dbReference type="Gene3D" id="3.90.70.10">
    <property type="entry name" value="Cysteine proteinases"/>
    <property type="match status" value="1"/>
</dbReference>
<sequence length="226" mass="24863">MKILLLSGLLSFSVTAAGINTSAIVPGGGDWRKPVISLKEQKFIGVVRQQTDFSCGAAALATILKYSYHINTNEQWVMDGMLAMSDPTMVARYGFSMLDMKGYVEMIGMEAKGYSVDIDALYFLVVPVVVLLNINGFHHFVVLKKVDEKGRAYIADPALGNKMIDMDEFEQAWNNIILAVVGRGYDKNSILSNPRGPLTARGSSRRFVPVSDAALMEFGFSHKDLL</sequence>
<evidence type="ECO:0000313" key="5">
    <source>
        <dbReference type="Proteomes" id="UP000240243"/>
    </source>
</evidence>
<dbReference type="GO" id="GO:0008233">
    <property type="term" value="F:peptidase activity"/>
    <property type="evidence" value="ECO:0007669"/>
    <property type="project" value="InterPro"/>
</dbReference>
<evidence type="ECO:0000313" key="4">
    <source>
        <dbReference type="EMBL" id="PSJ42365.1"/>
    </source>
</evidence>
<dbReference type="EMBL" id="PXYG01000010">
    <property type="protein sequence ID" value="PSJ42365.1"/>
    <property type="molecule type" value="Genomic_DNA"/>
</dbReference>
<dbReference type="RefSeq" id="WP_106730960.1">
    <property type="nucleotide sequence ID" value="NZ_PXYG01000010.1"/>
</dbReference>
<gene>
    <name evidence="4" type="ORF">C7H85_17290</name>
</gene>
<feature type="domain" description="Peptidase C39" evidence="3">
    <location>
        <begin position="49"/>
        <end position="180"/>
    </location>
</feature>
<accession>A0A2P7QWP3</accession>
<keyword evidence="1" id="KW-0472">Membrane</keyword>